<dbReference type="SUPFAM" id="SSF55729">
    <property type="entry name" value="Acyl-CoA N-acyltransferases (Nat)"/>
    <property type="match status" value="1"/>
</dbReference>
<dbReference type="Gene3D" id="3.40.630.30">
    <property type="match status" value="1"/>
</dbReference>
<accession>A0A9E8Z8W3</accession>
<gene>
    <name evidence="4" type="ORF">OXH18_15915</name>
</gene>
<evidence type="ECO:0000313" key="4">
    <source>
        <dbReference type="EMBL" id="WAL58660.1"/>
    </source>
</evidence>
<dbReference type="Pfam" id="PF00583">
    <property type="entry name" value="Acetyltransf_1"/>
    <property type="match status" value="1"/>
</dbReference>
<dbReference type="InterPro" id="IPR000182">
    <property type="entry name" value="GNAT_dom"/>
</dbReference>
<keyword evidence="5" id="KW-1185">Reference proteome</keyword>
<keyword evidence="1" id="KW-0808">Transferase</keyword>
<evidence type="ECO:0000256" key="2">
    <source>
        <dbReference type="ARBA" id="ARBA00023315"/>
    </source>
</evidence>
<reference evidence="4" key="1">
    <citation type="submission" date="2022-12" db="EMBL/GenBank/DDBJ databases">
        <title>Polyphasic identification of a Novel Hot-Spring Cyanobacterium Ocullathermofonsia sinensis gen nov. sp. nov. and Genomic Insights on its Adaptations to the Thermal Habitat.</title>
        <authorList>
            <person name="Daroch M."/>
            <person name="Tang J."/>
            <person name="Jiang Y."/>
        </authorList>
    </citation>
    <scope>NUCLEOTIDE SEQUENCE</scope>
    <source>
        <strain evidence="4">PKUAC-SCTA174</strain>
    </source>
</reference>
<keyword evidence="2" id="KW-0012">Acyltransferase</keyword>
<dbReference type="GO" id="GO:0016747">
    <property type="term" value="F:acyltransferase activity, transferring groups other than amino-acyl groups"/>
    <property type="evidence" value="ECO:0007669"/>
    <property type="project" value="InterPro"/>
</dbReference>
<sequence length="161" mass="18462">MILSIEQSHNLPVLDLGPLLQESDRSGFRSVQRLVDDWASGKNRFDQPGEAFFVATQDDRIIGLCGLNRDPYINDPSIGRIRRLYVKQAERRQGVGRALVQRVIAEACPTFKWLHVRTDNPLADRFYQSLRFLPCADDKQVTHKLKLGNDRVYTLCACHPR</sequence>
<evidence type="ECO:0000313" key="5">
    <source>
        <dbReference type="Proteomes" id="UP001163152"/>
    </source>
</evidence>
<organism evidence="4 5">
    <name type="scientific">Thermocoleostomius sinensis A174</name>
    <dbReference type="NCBI Taxonomy" id="2016057"/>
    <lineage>
        <taxon>Bacteria</taxon>
        <taxon>Bacillati</taxon>
        <taxon>Cyanobacteriota</taxon>
        <taxon>Cyanophyceae</taxon>
        <taxon>Oculatellales</taxon>
        <taxon>Oculatellaceae</taxon>
        <taxon>Thermocoleostomius</taxon>
    </lineage>
</organism>
<protein>
    <submittedName>
        <fullName evidence="4">GNAT family N-acetyltransferase</fullName>
    </submittedName>
</protein>
<dbReference type="RefSeq" id="WP_268608086.1">
    <property type="nucleotide sequence ID" value="NZ_CP113797.1"/>
</dbReference>
<proteinExistence type="predicted"/>
<dbReference type="KEGG" id="tsin:OXH18_15915"/>
<dbReference type="CDD" id="cd04301">
    <property type="entry name" value="NAT_SF"/>
    <property type="match status" value="1"/>
</dbReference>
<dbReference type="InterPro" id="IPR050832">
    <property type="entry name" value="Bact_Acetyltransf"/>
</dbReference>
<dbReference type="PANTHER" id="PTHR43877">
    <property type="entry name" value="AMINOALKYLPHOSPHONATE N-ACETYLTRANSFERASE-RELATED-RELATED"/>
    <property type="match status" value="1"/>
</dbReference>
<evidence type="ECO:0000259" key="3">
    <source>
        <dbReference type="PROSITE" id="PS51186"/>
    </source>
</evidence>
<dbReference type="PROSITE" id="PS51186">
    <property type="entry name" value="GNAT"/>
    <property type="match status" value="1"/>
</dbReference>
<evidence type="ECO:0000256" key="1">
    <source>
        <dbReference type="ARBA" id="ARBA00022679"/>
    </source>
</evidence>
<dbReference type="Proteomes" id="UP001163152">
    <property type="component" value="Chromosome"/>
</dbReference>
<dbReference type="AlphaFoldDB" id="A0A9E8Z8W3"/>
<name>A0A9E8Z8W3_9CYAN</name>
<dbReference type="InterPro" id="IPR016181">
    <property type="entry name" value="Acyl_CoA_acyltransferase"/>
</dbReference>
<feature type="domain" description="N-acetyltransferase" evidence="3">
    <location>
        <begin position="1"/>
        <end position="161"/>
    </location>
</feature>
<dbReference type="EMBL" id="CP113797">
    <property type="protein sequence ID" value="WAL58660.1"/>
    <property type="molecule type" value="Genomic_DNA"/>
</dbReference>